<feature type="compositionally biased region" description="Basic and acidic residues" evidence="1">
    <location>
        <begin position="48"/>
        <end position="59"/>
    </location>
</feature>
<evidence type="ECO:0000259" key="2">
    <source>
        <dbReference type="PROSITE" id="PS51702"/>
    </source>
</evidence>
<feature type="domain" description="HTH Mu-type" evidence="2">
    <location>
        <begin position="1"/>
        <end position="17"/>
    </location>
</feature>
<gene>
    <name evidence="3" type="ORF">ABN611_01700</name>
</gene>
<name>A0AAU7TEE8_9ACTN</name>
<sequence length="59" mass="6581">MPKETRTALGKQGAAVAQRKRSGGSEPKTRQELYREAQKRGIPGRSKMGRDELERALRG</sequence>
<dbReference type="PROSITE" id="PS51702">
    <property type="entry name" value="HTH_MU"/>
    <property type="match status" value="1"/>
</dbReference>
<feature type="region of interest" description="Disordered" evidence="1">
    <location>
        <begin position="1"/>
        <end position="59"/>
    </location>
</feature>
<dbReference type="GO" id="GO:0003677">
    <property type="term" value="F:DNA binding"/>
    <property type="evidence" value="ECO:0007669"/>
    <property type="project" value="InterPro"/>
</dbReference>
<organism evidence="3">
    <name type="scientific">Kribbella sp. HUAS MG21</name>
    <dbReference type="NCBI Taxonomy" id="3160966"/>
    <lineage>
        <taxon>Bacteria</taxon>
        <taxon>Bacillati</taxon>
        <taxon>Actinomycetota</taxon>
        <taxon>Actinomycetes</taxon>
        <taxon>Propionibacteriales</taxon>
        <taxon>Kribbellaceae</taxon>
        <taxon>Kribbella</taxon>
    </lineage>
</organism>
<dbReference type="AlphaFoldDB" id="A0AAU7TEE8"/>
<protein>
    <recommendedName>
        <fullName evidence="2">HTH Mu-type domain-containing protein</fullName>
    </recommendedName>
</protein>
<proteinExistence type="predicted"/>
<dbReference type="InterPro" id="IPR003314">
    <property type="entry name" value="Mu-type_HTH"/>
</dbReference>
<evidence type="ECO:0000256" key="1">
    <source>
        <dbReference type="SAM" id="MobiDB-lite"/>
    </source>
</evidence>
<evidence type="ECO:0000313" key="3">
    <source>
        <dbReference type="EMBL" id="XBV25136.1"/>
    </source>
</evidence>
<accession>A0AAU7TEE8</accession>
<dbReference type="RefSeq" id="WP_350277951.1">
    <property type="nucleotide sequence ID" value="NZ_CP158165.1"/>
</dbReference>
<feature type="compositionally biased region" description="Basic and acidic residues" evidence="1">
    <location>
        <begin position="27"/>
        <end position="39"/>
    </location>
</feature>
<reference evidence="3" key="1">
    <citation type="submission" date="2024-06" db="EMBL/GenBank/DDBJ databases">
        <title>Kribbella sp. strain HUAS MG21 genome sequences.</title>
        <authorList>
            <person name="Mo P."/>
        </authorList>
    </citation>
    <scope>NUCLEOTIDE SEQUENCE</scope>
    <source>
        <strain evidence="3">HUAS MG21</strain>
    </source>
</reference>
<dbReference type="EMBL" id="CP158165">
    <property type="protein sequence ID" value="XBV25136.1"/>
    <property type="molecule type" value="Genomic_DNA"/>
</dbReference>